<name>A0A1I7W812_HETBA</name>
<keyword evidence="1" id="KW-1185">Reference proteome</keyword>
<accession>A0A1I7W812</accession>
<evidence type="ECO:0000313" key="2">
    <source>
        <dbReference type="WBParaSite" id="Hba_00773"/>
    </source>
</evidence>
<organism evidence="1 2">
    <name type="scientific">Heterorhabditis bacteriophora</name>
    <name type="common">Entomopathogenic nematode worm</name>
    <dbReference type="NCBI Taxonomy" id="37862"/>
    <lineage>
        <taxon>Eukaryota</taxon>
        <taxon>Metazoa</taxon>
        <taxon>Ecdysozoa</taxon>
        <taxon>Nematoda</taxon>
        <taxon>Chromadorea</taxon>
        <taxon>Rhabditida</taxon>
        <taxon>Rhabditina</taxon>
        <taxon>Rhabditomorpha</taxon>
        <taxon>Strongyloidea</taxon>
        <taxon>Heterorhabditidae</taxon>
        <taxon>Heterorhabditis</taxon>
    </lineage>
</organism>
<dbReference type="WBParaSite" id="Hba_00773">
    <property type="protein sequence ID" value="Hba_00773"/>
    <property type="gene ID" value="Hba_00773"/>
</dbReference>
<protein>
    <submittedName>
        <fullName evidence="2">Uncharacterized protein</fullName>
    </submittedName>
</protein>
<proteinExistence type="predicted"/>
<sequence length="46" mass="5386">MYLFILGHFDLQMTSHIKEELFNLDLDKLVNETNKVVAITIKYSSL</sequence>
<evidence type="ECO:0000313" key="1">
    <source>
        <dbReference type="Proteomes" id="UP000095283"/>
    </source>
</evidence>
<reference evidence="2" key="1">
    <citation type="submission" date="2016-11" db="UniProtKB">
        <authorList>
            <consortium name="WormBaseParasite"/>
        </authorList>
    </citation>
    <scope>IDENTIFICATION</scope>
</reference>
<dbReference type="Proteomes" id="UP000095283">
    <property type="component" value="Unplaced"/>
</dbReference>
<dbReference type="AlphaFoldDB" id="A0A1I7W812"/>